<dbReference type="OrthoDB" id="966171at2"/>
<dbReference type="KEGG" id="fli:Fleli_3627"/>
<accession>I4APQ9</accession>
<sequence length="119" mass="13243">MRDTAGAFLRVNTENGKDKTIDIASQDVIDSVKWFKDDIEIITFANQNLITPTETGNYKAIVIYSTGCSFETEAKTFTIAGITGIEEETAKIFTIYPNPNTGSFKVEFVTTTNQKLILF</sequence>
<reference evidence="2" key="1">
    <citation type="submission" date="2012-06" db="EMBL/GenBank/DDBJ databases">
        <title>The complete genome of Flexibacter litoralis DSM 6794.</title>
        <authorList>
            <person name="Lucas S."/>
            <person name="Copeland A."/>
            <person name="Lapidus A."/>
            <person name="Glavina del Rio T."/>
            <person name="Dalin E."/>
            <person name="Tice H."/>
            <person name="Bruce D."/>
            <person name="Goodwin L."/>
            <person name="Pitluck S."/>
            <person name="Peters L."/>
            <person name="Ovchinnikova G."/>
            <person name="Lu M."/>
            <person name="Kyrpides N."/>
            <person name="Mavromatis K."/>
            <person name="Ivanova N."/>
            <person name="Brettin T."/>
            <person name="Detter J.C."/>
            <person name="Han C."/>
            <person name="Larimer F."/>
            <person name="Land M."/>
            <person name="Hauser L."/>
            <person name="Markowitz V."/>
            <person name="Cheng J.-F."/>
            <person name="Hugenholtz P."/>
            <person name="Woyke T."/>
            <person name="Wu D."/>
            <person name="Spring S."/>
            <person name="Lang E."/>
            <person name="Kopitz M."/>
            <person name="Brambilla E."/>
            <person name="Klenk H.-P."/>
            <person name="Eisen J.A."/>
        </authorList>
    </citation>
    <scope>NUCLEOTIDE SEQUENCE [LARGE SCALE GENOMIC DNA]</scope>
    <source>
        <strain evidence="2">ATCC 23117 / DSM 6794 / NBRC 15988 / NCIMB 1366 / Sio-4</strain>
    </source>
</reference>
<dbReference type="Proteomes" id="UP000006054">
    <property type="component" value="Chromosome"/>
</dbReference>
<evidence type="ECO:0000313" key="2">
    <source>
        <dbReference type="Proteomes" id="UP000006054"/>
    </source>
</evidence>
<keyword evidence="2" id="KW-1185">Reference proteome</keyword>
<protein>
    <submittedName>
        <fullName evidence="1">Uncharacterized protein</fullName>
    </submittedName>
</protein>
<evidence type="ECO:0000313" key="1">
    <source>
        <dbReference type="EMBL" id="AFM05944.1"/>
    </source>
</evidence>
<name>I4APQ9_BERLS</name>
<dbReference type="HOGENOM" id="CLU_2057921_0_0_10"/>
<dbReference type="EMBL" id="CP003345">
    <property type="protein sequence ID" value="AFM05944.1"/>
    <property type="molecule type" value="Genomic_DNA"/>
</dbReference>
<dbReference type="AlphaFoldDB" id="I4APQ9"/>
<dbReference type="RefSeq" id="WP_014799368.1">
    <property type="nucleotide sequence ID" value="NC_018018.1"/>
</dbReference>
<gene>
    <name evidence="1" type="ordered locus">Fleli_3627</name>
</gene>
<proteinExistence type="predicted"/>
<organism evidence="1 2">
    <name type="scientific">Bernardetia litoralis (strain ATCC 23117 / DSM 6794 / NBRC 15988 / NCIMB 1366 / Fx l1 / Sio-4)</name>
    <name type="common">Flexibacter litoralis</name>
    <dbReference type="NCBI Taxonomy" id="880071"/>
    <lineage>
        <taxon>Bacteria</taxon>
        <taxon>Pseudomonadati</taxon>
        <taxon>Bacteroidota</taxon>
        <taxon>Cytophagia</taxon>
        <taxon>Cytophagales</taxon>
        <taxon>Bernardetiaceae</taxon>
        <taxon>Bernardetia</taxon>
    </lineage>
</organism>